<name>A0A7K1GLM6_9FLAO</name>
<protein>
    <submittedName>
        <fullName evidence="1">DUF1573 domain-containing protein</fullName>
    </submittedName>
</protein>
<dbReference type="AlphaFoldDB" id="A0A7K1GLM6"/>
<evidence type="ECO:0000313" key="2">
    <source>
        <dbReference type="Proteomes" id="UP000488936"/>
    </source>
</evidence>
<dbReference type="Gene3D" id="2.60.40.10">
    <property type="entry name" value="Immunoglobulins"/>
    <property type="match status" value="1"/>
</dbReference>
<dbReference type="OrthoDB" id="826619at2"/>
<proteinExistence type="predicted"/>
<dbReference type="EMBL" id="WMJY01000014">
    <property type="protein sequence ID" value="MTH29785.1"/>
    <property type="molecule type" value="Genomic_DNA"/>
</dbReference>
<sequence>MNKRFLLICSVAFIAFSCGGNKEDATKRIDVENANKVESQIVNTKYPVIKFDRLEHDFGNVENNEAVFTEFELTNTGEDDLVIINAEASCGCTVPDYQKTPIKPGETSKLKVRFQQSAQGQQQKTITLTTNTKNVYELLTIKANVAPRK</sequence>
<gene>
    <name evidence="1" type="ORF">GJV77_07620</name>
</gene>
<comment type="caution">
    <text evidence="1">The sequence shown here is derived from an EMBL/GenBank/DDBJ whole genome shotgun (WGS) entry which is preliminary data.</text>
</comment>
<reference evidence="1 2" key="1">
    <citation type="journal article" date="2006" name="Int. J. Syst. Evol. Microbiol.">
        <title>Myroides pelagicus sp. nov., isolated from seawater in Thailand.</title>
        <authorList>
            <person name="Yoon J."/>
            <person name="Maneerat S."/>
            <person name="Kawai F."/>
            <person name="Yokota A."/>
        </authorList>
    </citation>
    <scope>NUCLEOTIDE SEQUENCE [LARGE SCALE GENOMIC DNA]</scope>
    <source>
        <strain evidence="1 2">SM1T</strain>
    </source>
</reference>
<dbReference type="PANTHER" id="PTHR37833:SF1">
    <property type="entry name" value="SIGNAL PEPTIDE PROTEIN"/>
    <property type="match status" value="1"/>
</dbReference>
<keyword evidence="2" id="KW-1185">Reference proteome</keyword>
<dbReference type="Proteomes" id="UP000488936">
    <property type="component" value="Unassembled WGS sequence"/>
</dbReference>
<evidence type="ECO:0000313" key="1">
    <source>
        <dbReference type="EMBL" id="MTH29785.1"/>
    </source>
</evidence>
<dbReference type="Pfam" id="PF07610">
    <property type="entry name" value="DUF1573"/>
    <property type="match status" value="1"/>
</dbReference>
<dbReference type="PROSITE" id="PS51257">
    <property type="entry name" value="PROKAR_LIPOPROTEIN"/>
    <property type="match status" value="1"/>
</dbReference>
<accession>A0A7K1GLM6</accession>
<dbReference type="InterPro" id="IPR013783">
    <property type="entry name" value="Ig-like_fold"/>
</dbReference>
<dbReference type="RefSeq" id="WP_155035781.1">
    <property type="nucleotide sequence ID" value="NZ_JAYMMG010000004.1"/>
</dbReference>
<organism evidence="1 2">
    <name type="scientific">Myroides pelagicus</name>
    <dbReference type="NCBI Taxonomy" id="270914"/>
    <lineage>
        <taxon>Bacteria</taxon>
        <taxon>Pseudomonadati</taxon>
        <taxon>Bacteroidota</taxon>
        <taxon>Flavobacteriia</taxon>
        <taxon>Flavobacteriales</taxon>
        <taxon>Flavobacteriaceae</taxon>
        <taxon>Myroides</taxon>
    </lineage>
</organism>
<dbReference type="InterPro" id="IPR011467">
    <property type="entry name" value="DUF1573"/>
</dbReference>
<dbReference type="PANTHER" id="PTHR37833">
    <property type="entry name" value="LIPOPROTEIN-RELATED"/>
    <property type="match status" value="1"/>
</dbReference>